<comment type="caution">
    <text evidence="1">The sequence shown here is derived from an EMBL/GenBank/DDBJ whole genome shotgun (WGS) entry which is preliminary data.</text>
</comment>
<name>A0A2P4Q3Q8_RHIID</name>
<gene>
    <name evidence="1" type="ORF">GLOIN_2v1170152</name>
</gene>
<accession>A0A2P4Q3Q8</accession>
<evidence type="ECO:0000313" key="2">
    <source>
        <dbReference type="Proteomes" id="UP000018888"/>
    </source>
</evidence>
<protein>
    <recommendedName>
        <fullName evidence="3">HAT C-terminal dimerisation domain-containing protein</fullName>
    </recommendedName>
</protein>
<organism evidence="1 2">
    <name type="scientific">Rhizophagus irregularis (strain DAOM 181602 / DAOM 197198 / MUCL 43194)</name>
    <name type="common">Arbuscular mycorrhizal fungus</name>
    <name type="synonym">Glomus intraradices</name>
    <dbReference type="NCBI Taxonomy" id="747089"/>
    <lineage>
        <taxon>Eukaryota</taxon>
        <taxon>Fungi</taxon>
        <taxon>Fungi incertae sedis</taxon>
        <taxon>Mucoromycota</taxon>
        <taxon>Glomeromycotina</taxon>
        <taxon>Glomeromycetes</taxon>
        <taxon>Glomerales</taxon>
        <taxon>Glomeraceae</taxon>
        <taxon>Rhizophagus</taxon>
    </lineage>
</organism>
<dbReference type="InterPro" id="IPR012337">
    <property type="entry name" value="RNaseH-like_sf"/>
</dbReference>
<proteinExistence type="predicted"/>
<dbReference type="Proteomes" id="UP000018888">
    <property type="component" value="Unassembled WGS sequence"/>
</dbReference>
<sequence>MQPASFQHLVIQHMCIVADAIYQKISNYWPIMSESSQISSLLDPRVKFSAFEDEIEKVNAKNLVLNLTEYSSALSPLAETTTGETGDDIVETRNFFRNLRNNTVMLVNNNTLASRTLDHEMERYLAIPLEDQVDPLLWWQVRREEFPILSRIA</sequence>
<reference evidence="1 2" key="2">
    <citation type="journal article" date="2018" name="New Phytol.">
        <title>High intraspecific genome diversity in the model arbuscular mycorrhizal symbiont Rhizophagus irregularis.</title>
        <authorList>
            <person name="Chen E.C.H."/>
            <person name="Morin E."/>
            <person name="Beaudet D."/>
            <person name="Noel J."/>
            <person name="Yildirir G."/>
            <person name="Ndikumana S."/>
            <person name="Charron P."/>
            <person name="St-Onge C."/>
            <person name="Giorgi J."/>
            <person name="Kruger M."/>
            <person name="Marton T."/>
            <person name="Ropars J."/>
            <person name="Grigoriev I.V."/>
            <person name="Hainaut M."/>
            <person name="Henrissat B."/>
            <person name="Roux C."/>
            <person name="Martin F."/>
            <person name="Corradi N."/>
        </authorList>
    </citation>
    <scope>NUCLEOTIDE SEQUENCE [LARGE SCALE GENOMIC DNA]</scope>
    <source>
        <strain evidence="1 2">DAOM 197198</strain>
    </source>
</reference>
<keyword evidence="2" id="KW-1185">Reference proteome</keyword>
<dbReference type="SUPFAM" id="SSF53098">
    <property type="entry name" value="Ribonuclease H-like"/>
    <property type="match status" value="1"/>
</dbReference>
<dbReference type="EMBL" id="AUPC02000097">
    <property type="protein sequence ID" value="POG72301.1"/>
    <property type="molecule type" value="Genomic_DNA"/>
</dbReference>
<dbReference type="AlphaFoldDB" id="A0A2P4Q3Q8"/>
<evidence type="ECO:0008006" key="3">
    <source>
        <dbReference type="Google" id="ProtNLM"/>
    </source>
</evidence>
<reference evidence="1 2" key="1">
    <citation type="journal article" date="2013" name="Proc. Natl. Acad. Sci. U.S.A.">
        <title>Genome of an arbuscular mycorrhizal fungus provides insight into the oldest plant symbiosis.</title>
        <authorList>
            <person name="Tisserant E."/>
            <person name="Malbreil M."/>
            <person name="Kuo A."/>
            <person name="Kohler A."/>
            <person name="Symeonidi A."/>
            <person name="Balestrini R."/>
            <person name="Charron P."/>
            <person name="Duensing N."/>
            <person name="Frei Dit Frey N."/>
            <person name="Gianinazzi-Pearson V."/>
            <person name="Gilbert L.B."/>
            <person name="Handa Y."/>
            <person name="Herr J.R."/>
            <person name="Hijri M."/>
            <person name="Koul R."/>
            <person name="Kawaguchi M."/>
            <person name="Krajinski F."/>
            <person name="Lammers P.J."/>
            <person name="Masclaux F.G."/>
            <person name="Murat C."/>
            <person name="Morin E."/>
            <person name="Ndikumana S."/>
            <person name="Pagni M."/>
            <person name="Petitpierre D."/>
            <person name="Requena N."/>
            <person name="Rosikiewicz P."/>
            <person name="Riley R."/>
            <person name="Saito K."/>
            <person name="San Clemente H."/>
            <person name="Shapiro H."/>
            <person name="van Tuinen D."/>
            <person name="Becard G."/>
            <person name="Bonfante P."/>
            <person name="Paszkowski U."/>
            <person name="Shachar-Hill Y.Y."/>
            <person name="Tuskan G.A."/>
            <person name="Young P.W."/>
            <person name="Sanders I.R."/>
            <person name="Henrissat B."/>
            <person name="Rensing S.A."/>
            <person name="Grigoriev I.V."/>
            <person name="Corradi N."/>
            <person name="Roux C."/>
            <person name="Martin F."/>
        </authorList>
    </citation>
    <scope>NUCLEOTIDE SEQUENCE [LARGE SCALE GENOMIC DNA]</scope>
    <source>
        <strain evidence="1 2">DAOM 197198</strain>
    </source>
</reference>
<evidence type="ECO:0000313" key="1">
    <source>
        <dbReference type="EMBL" id="POG72301.1"/>
    </source>
</evidence>